<keyword evidence="3 8" id="KW-0489">Methyltransferase</keyword>
<keyword evidence="4 8" id="KW-0808">Transferase</keyword>
<dbReference type="RefSeq" id="WP_129207772.1">
    <property type="nucleotide sequence ID" value="NZ_BMGU01000001.1"/>
</dbReference>
<dbReference type="SUPFAM" id="SSF53335">
    <property type="entry name" value="S-adenosyl-L-methionine-dependent methyltransferases"/>
    <property type="match status" value="1"/>
</dbReference>
<evidence type="ECO:0000259" key="7">
    <source>
        <dbReference type="Pfam" id="PF01555"/>
    </source>
</evidence>
<organism evidence="8 9">
    <name type="scientific">Silvibacterium dinghuense</name>
    <dbReference type="NCBI Taxonomy" id="1560006"/>
    <lineage>
        <taxon>Bacteria</taxon>
        <taxon>Pseudomonadati</taxon>
        <taxon>Acidobacteriota</taxon>
        <taxon>Terriglobia</taxon>
        <taxon>Terriglobales</taxon>
        <taxon>Acidobacteriaceae</taxon>
        <taxon>Silvibacterium</taxon>
    </lineage>
</organism>
<reference evidence="8 9" key="1">
    <citation type="journal article" date="2016" name="Int. J. Syst. Evol. Microbiol.">
        <title>Acidipila dinghuensis sp. nov., an acidobacterium isolated from forest soil.</title>
        <authorList>
            <person name="Jiang Y.W."/>
            <person name="Wang J."/>
            <person name="Chen M.H."/>
            <person name="Lv Y.Y."/>
            <person name="Qiu L.H."/>
        </authorList>
    </citation>
    <scope>NUCLEOTIDE SEQUENCE [LARGE SCALE GENOMIC DNA]</scope>
    <source>
        <strain evidence="8 9">DHOF10</strain>
    </source>
</reference>
<evidence type="ECO:0000256" key="4">
    <source>
        <dbReference type="ARBA" id="ARBA00022679"/>
    </source>
</evidence>
<proteinExistence type="inferred from homology"/>
<dbReference type="GO" id="GO:0032259">
    <property type="term" value="P:methylation"/>
    <property type="evidence" value="ECO:0007669"/>
    <property type="project" value="UniProtKB-KW"/>
</dbReference>
<evidence type="ECO:0000313" key="8">
    <source>
        <dbReference type="EMBL" id="RXS97993.1"/>
    </source>
</evidence>
<keyword evidence="9" id="KW-1185">Reference proteome</keyword>
<evidence type="ECO:0000256" key="1">
    <source>
        <dbReference type="ARBA" id="ARBA00006594"/>
    </source>
</evidence>
<dbReference type="GO" id="GO:0009007">
    <property type="term" value="F:site-specific DNA-methyltransferase (adenine-specific) activity"/>
    <property type="evidence" value="ECO:0007669"/>
    <property type="project" value="UniProtKB-EC"/>
</dbReference>
<dbReference type="InterPro" id="IPR029063">
    <property type="entry name" value="SAM-dependent_MTases_sf"/>
</dbReference>
<comment type="catalytic activity">
    <reaction evidence="6">
        <text>a 2'-deoxyadenosine in DNA + S-adenosyl-L-methionine = an N(6)-methyl-2'-deoxyadenosine in DNA + S-adenosyl-L-homocysteine + H(+)</text>
        <dbReference type="Rhea" id="RHEA:15197"/>
        <dbReference type="Rhea" id="RHEA-COMP:12418"/>
        <dbReference type="Rhea" id="RHEA-COMP:12419"/>
        <dbReference type="ChEBI" id="CHEBI:15378"/>
        <dbReference type="ChEBI" id="CHEBI:57856"/>
        <dbReference type="ChEBI" id="CHEBI:59789"/>
        <dbReference type="ChEBI" id="CHEBI:90615"/>
        <dbReference type="ChEBI" id="CHEBI:90616"/>
        <dbReference type="EC" id="2.1.1.72"/>
    </reaction>
</comment>
<dbReference type="InterPro" id="IPR002941">
    <property type="entry name" value="DNA_methylase_N4/N6"/>
</dbReference>
<dbReference type="Pfam" id="PF01555">
    <property type="entry name" value="N6_N4_Mtase"/>
    <property type="match status" value="1"/>
</dbReference>
<evidence type="ECO:0000256" key="6">
    <source>
        <dbReference type="ARBA" id="ARBA00047942"/>
    </source>
</evidence>
<dbReference type="OrthoDB" id="9800801at2"/>
<feature type="domain" description="DNA methylase N-4/N-6" evidence="7">
    <location>
        <begin position="125"/>
        <end position="463"/>
    </location>
</feature>
<gene>
    <name evidence="8" type="ORF">ESZ00_09140</name>
</gene>
<comment type="similarity">
    <text evidence="1">Belongs to the N(4)/N(6)-methyltransferase family.</text>
</comment>
<dbReference type="Gene3D" id="3.40.50.150">
    <property type="entry name" value="Vaccinia Virus protein VP39"/>
    <property type="match status" value="1"/>
</dbReference>
<sequence>MEPIAVHDPLSQSADLTAENIEHLRELFPQAVTEDAGPNGVVSRRIDFDVLRELLGGELATDDEKYGLNWHGKRAARRLALTPSTGTLRPAPEESVDWDTTQNLMIEGDNLEVLKLLQKSYAGKIKMIYIDPPYNTGKDFVYKDDFRDSIGNYQRITGQRDSSGIAISSERESSGRLHTDWLNMMYCRLMLARNLLVDHGVIFISIDEGEVANLLELCNEVFGEENDLGTLVWKGSTDNNPTQIAIEHEYILCFARSAEAQAPWKDETDESKRILLDAFEKMRSNAPLLTHEELQQQIREYIKANRATLASITHYDRVDAEGLYTGSRKVHNPKPGGYKYDVWHPVTGKVCTPPVNGYRFPETRMKELLKAGRVIFGEDEDQIIQLKQYLSEYEGKLSSVINLDSRTGANELNKLFGVQKIFSNPKPEALLFRLFGFVTTDDDIALDFFAGSGSSAQAIRRLNHLDGGSRRFILVQIPEVLDPKKSEHKPGAKFLESLGKPLHITELTKERLRRSSELVVSEGPKRVHDLGFRVFKLDTTSIRPWDPTLPVNEQRLLGEVDNILPERTEHDLLYELLLKRGIYYALTAPIVERTFAGRQVFAVSTGDLIACLAPRIETADVEPLAHGIVAWHKELAPPPASDLTAPLEKPAKVQPPLVVFRDTAFVDDVAKSNLTEILKQHGLTDVRSL</sequence>
<evidence type="ECO:0000256" key="2">
    <source>
        <dbReference type="ARBA" id="ARBA00011900"/>
    </source>
</evidence>
<dbReference type="PIRSF" id="PIRSF015855">
    <property type="entry name" value="TypeIII_Mtase_mKpnI"/>
    <property type="match status" value="1"/>
</dbReference>
<evidence type="ECO:0000256" key="3">
    <source>
        <dbReference type="ARBA" id="ARBA00022603"/>
    </source>
</evidence>
<evidence type="ECO:0000313" key="9">
    <source>
        <dbReference type="Proteomes" id="UP000290253"/>
    </source>
</evidence>
<dbReference type="InterPro" id="IPR002052">
    <property type="entry name" value="DNA_methylase_N6_adenine_CS"/>
</dbReference>
<dbReference type="Proteomes" id="UP000290253">
    <property type="component" value="Unassembled WGS sequence"/>
</dbReference>
<dbReference type="AlphaFoldDB" id="A0A4Q1SKK0"/>
<comment type="caution">
    <text evidence="8">The sequence shown here is derived from an EMBL/GenBank/DDBJ whole genome shotgun (WGS) entry which is preliminary data.</text>
</comment>
<protein>
    <recommendedName>
        <fullName evidence="2">site-specific DNA-methyltransferase (adenine-specific)</fullName>
        <ecNumber evidence="2">2.1.1.72</ecNumber>
    </recommendedName>
</protein>
<accession>A0A4Q1SKK0</accession>
<dbReference type="GO" id="GO:0008170">
    <property type="term" value="F:N-methyltransferase activity"/>
    <property type="evidence" value="ECO:0007669"/>
    <property type="project" value="InterPro"/>
</dbReference>
<dbReference type="InterPro" id="IPR002295">
    <property type="entry name" value="N4/N6-MTase_EcoPI_Mod-like"/>
</dbReference>
<dbReference type="PRINTS" id="PR00506">
    <property type="entry name" value="D21N6MTFRASE"/>
</dbReference>
<dbReference type="GO" id="GO:0003677">
    <property type="term" value="F:DNA binding"/>
    <property type="evidence" value="ECO:0007669"/>
    <property type="project" value="InterPro"/>
</dbReference>
<name>A0A4Q1SKK0_9BACT</name>
<evidence type="ECO:0000256" key="5">
    <source>
        <dbReference type="ARBA" id="ARBA00022691"/>
    </source>
</evidence>
<keyword evidence="5" id="KW-0949">S-adenosyl-L-methionine</keyword>
<dbReference type="EC" id="2.1.1.72" evidence="2"/>
<dbReference type="EMBL" id="SDMK01000001">
    <property type="protein sequence ID" value="RXS97993.1"/>
    <property type="molecule type" value="Genomic_DNA"/>
</dbReference>
<dbReference type="PROSITE" id="PS00092">
    <property type="entry name" value="N6_MTASE"/>
    <property type="match status" value="1"/>
</dbReference>